<dbReference type="AlphaFoldDB" id="A0A0Z8MQN4"/>
<accession>A0A0Z8MQN4</accession>
<protein>
    <submittedName>
        <fullName evidence="2">Uncharacterized protein</fullName>
    </submittedName>
</protein>
<keyword evidence="1" id="KW-0472">Membrane</keyword>
<keyword evidence="1" id="KW-1133">Transmembrane helix</keyword>
<dbReference type="Proteomes" id="UP000075193">
    <property type="component" value="Unassembled WGS sequence"/>
</dbReference>
<gene>
    <name evidence="2" type="ORF">ERS132441_01604</name>
</gene>
<dbReference type="EMBL" id="FIIC01000021">
    <property type="protein sequence ID" value="CYW01476.1"/>
    <property type="molecule type" value="Genomic_DNA"/>
</dbReference>
<name>A0A0Z8MQN4_STRSU</name>
<reference evidence="2 3" key="1">
    <citation type="submission" date="2016-02" db="EMBL/GenBank/DDBJ databases">
        <authorList>
            <consortium name="Pathogen Informatics"/>
        </authorList>
    </citation>
    <scope>NUCLEOTIDE SEQUENCE [LARGE SCALE GENOMIC DNA]</scope>
    <source>
        <strain evidence="2 3">LSS79</strain>
    </source>
</reference>
<proteinExistence type="predicted"/>
<sequence length="54" mass="6459">MQSENRNTKYVMNVIKNTIYLSMFSVLVLDLMMEGKINFEYILSWGLLLYFIDD</sequence>
<feature type="transmembrane region" description="Helical" evidence="1">
    <location>
        <begin position="14"/>
        <end position="33"/>
    </location>
</feature>
<evidence type="ECO:0000313" key="3">
    <source>
        <dbReference type="Proteomes" id="UP000075193"/>
    </source>
</evidence>
<evidence type="ECO:0000256" key="1">
    <source>
        <dbReference type="SAM" id="Phobius"/>
    </source>
</evidence>
<organism evidence="2 3">
    <name type="scientific">Streptococcus suis</name>
    <dbReference type="NCBI Taxonomy" id="1307"/>
    <lineage>
        <taxon>Bacteria</taxon>
        <taxon>Bacillati</taxon>
        <taxon>Bacillota</taxon>
        <taxon>Bacilli</taxon>
        <taxon>Lactobacillales</taxon>
        <taxon>Streptococcaceae</taxon>
        <taxon>Streptococcus</taxon>
    </lineage>
</organism>
<evidence type="ECO:0000313" key="2">
    <source>
        <dbReference type="EMBL" id="CYW01476.1"/>
    </source>
</evidence>
<keyword evidence="1" id="KW-0812">Transmembrane</keyword>